<evidence type="ECO:0000313" key="3">
    <source>
        <dbReference type="Proteomes" id="UP001062443"/>
    </source>
</evidence>
<gene>
    <name evidence="2" type="ORF">AA106556_2132</name>
</gene>
<proteinExistence type="predicted"/>
<accession>A0ABQ0QLW3</accession>
<name>A0ABQ0QLW3_9PROT</name>
<dbReference type="SUPFAM" id="SSF110857">
    <property type="entry name" value="Gamma-glutamyl cyclotransferase-like"/>
    <property type="match status" value="1"/>
</dbReference>
<feature type="domain" description="Gamma-glutamylcyclotransferase AIG2-like" evidence="1">
    <location>
        <begin position="8"/>
        <end position="113"/>
    </location>
</feature>
<dbReference type="Gene3D" id="3.10.490.10">
    <property type="entry name" value="Gamma-glutamyl cyclotransferase-like"/>
    <property type="match status" value="1"/>
</dbReference>
<dbReference type="InterPro" id="IPR013024">
    <property type="entry name" value="GGCT-like"/>
</dbReference>
<dbReference type="EMBL" id="BAQB01000134">
    <property type="protein sequence ID" value="GBR49799.1"/>
    <property type="molecule type" value="Genomic_DNA"/>
</dbReference>
<dbReference type="InterPro" id="IPR036568">
    <property type="entry name" value="GGCT-like_sf"/>
</dbReference>
<dbReference type="CDD" id="cd06661">
    <property type="entry name" value="GGCT_like"/>
    <property type="match status" value="1"/>
</dbReference>
<dbReference type="RefSeq" id="WP_068172962.1">
    <property type="nucleotide sequence ID" value="NZ_BAQB01000134.1"/>
</dbReference>
<comment type="caution">
    <text evidence="2">The sequence shown here is derived from an EMBL/GenBank/DDBJ whole genome shotgun (WGS) entry which is preliminary data.</text>
</comment>
<evidence type="ECO:0000259" key="1">
    <source>
        <dbReference type="Pfam" id="PF06094"/>
    </source>
</evidence>
<dbReference type="InterPro" id="IPR009288">
    <property type="entry name" value="AIG2-like_dom"/>
</dbReference>
<evidence type="ECO:0000313" key="2">
    <source>
        <dbReference type="EMBL" id="GBR49799.1"/>
    </source>
</evidence>
<sequence>MSNRDILLFSYGTLQLESVQQSSFGRLLGGEQDAMVGYRKDFVEITDPEVLRASGQRFHPVVVPTGKADDTVEGMVFAISAEELAAADAYEVSDYKRVEVALRSGKAAWVYVQA</sequence>
<reference evidence="2" key="1">
    <citation type="submission" date="2013-04" db="EMBL/GenBank/DDBJ databases">
        <title>The genome sequencing project of 58 acetic acid bacteria.</title>
        <authorList>
            <person name="Okamoto-Kainuma A."/>
            <person name="Ishikawa M."/>
            <person name="Umino S."/>
            <person name="Koizumi Y."/>
            <person name="Shiwa Y."/>
            <person name="Yoshikawa H."/>
            <person name="Matsutani M."/>
            <person name="Matsushita K."/>
        </authorList>
    </citation>
    <scope>NUCLEOTIDE SEQUENCE</scope>
    <source>
        <strain evidence="2">NBRC 106556</strain>
    </source>
</reference>
<dbReference type="Pfam" id="PF06094">
    <property type="entry name" value="GGACT"/>
    <property type="match status" value="1"/>
</dbReference>
<dbReference type="Proteomes" id="UP001062443">
    <property type="component" value="Unassembled WGS sequence"/>
</dbReference>
<protein>
    <recommendedName>
        <fullName evidence="1">Gamma-glutamylcyclotransferase AIG2-like domain-containing protein</fullName>
    </recommendedName>
</protein>
<organism evidence="2 3">
    <name type="scientific">Neokomagataea tanensis NBRC 106556</name>
    <dbReference type="NCBI Taxonomy" id="1223519"/>
    <lineage>
        <taxon>Bacteria</taxon>
        <taxon>Pseudomonadati</taxon>
        <taxon>Pseudomonadota</taxon>
        <taxon>Alphaproteobacteria</taxon>
        <taxon>Acetobacterales</taxon>
        <taxon>Acetobacteraceae</taxon>
        <taxon>Neokomagataea</taxon>
    </lineage>
</organism>
<keyword evidence="3" id="KW-1185">Reference proteome</keyword>